<gene>
    <name evidence="5" type="ORF">X798_06616</name>
</gene>
<dbReference type="InterPro" id="IPR035965">
    <property type="entry name" value="PAS-like_dom_sf"/>
</dbReference>
<reference evidence="5 6" key="1">
    <citation type="submission" date="2015-12" db="EMBL/GenBank/DDBJ databases">
        <title>Draft genome of the nematode, Onchocerca flexuosa.</title>
        <authorList>
            <person name="Mitreva M."/>
        </authorList>
    </citation>
    <scope>NUCLEOTIDE SEQUENCE [LARGE SCALE GENOMIC DNA]</scope>
    <source>
        <strain evidence="5">Red Deer</strain>
    </source>
</reference>
<dbReference type="CDD" id="cd00130">
    <property type="entry name" value="PAS"/>
    <property type="match status" value="1"/>
</dbReference>
<dbReference type="PANTHER" id="PTHR46055:SF3">
    <property type="entry name" value="CIRCADIAN LOCOMOTER OUTPUT CYCLES PROTEIN KAPUT"/>
    <property type="match status" value="1"/>
</dbReference>
<keyword evidence="6" id="KW-1185">Reference proteome</keyword>
<dbReference type="OrthoDB" id="411251at2759"/>
<dbReference type="GO" id="GO:0046983">
    <property type="term" value="F:protein dimerization activity"/>
    <property type="evidence" value="ECO:0007669"/>
    <property type="project" value="InterPro"/>
</dbReference>
<evidence type="ECO:0000313" key="6">
    <source>
        <dbReference type="Proteomes" id="UP000242913"/>
    </source>
</evidence>
<dbReference type="SUPFAM" id="SSF55785">
    <property type="entry name" value="PYP-like sensor domain (PAS domain)"/>
    <property type="match status" value="1"/>
</dbReference>
<feature type="compositionally biased region" description="Polar residues" evidence="3">
    <location>
        <begin position="430"/>
        <end position="439"/>
    </location>
</feature>
<dbReference type="Proteomes" id="UP000242913">
    <property type="component" value="Unassembled WGS sequence"/>
</dbReference>
<dbReference type="Pfam" id="PF08447">
    <property type="entry name" value="PAS_3"/>
    <property type="match status" value="1"/>
</dbReference>
<protein>
    <recommendedName>
        <fullName evidence="4">BHLH domain-containing protein</fullName>
    </recommendedName>
</protein>
<keyword evidence="1" id="KW-0090">Biological rhythms</keyword>
<accession>A0A238BMC7</accession>
<dbReference type="PANTHER" id="PTHR46055">
    <property type="entry name" value="CIRCADIAN LOCOMOTER OUTPUT CYCLES PROTEIN KAPUT"/>
    <property type="match status" value="1"/>
</dbReference>
<dbReference type="InterPro" id="IPR036638">
    <property type="entry name" value="HLH_DNA-bd_sf"/>
</dbReference>
<dbReference type="SMART" id="SM00353">
    <property type="entry name" value="HLH"/>
    <property type="match status" value="1"/>
</dbReference>
<organism evidence="5 6">
    <name type="scientific">Onchocerca flexuosa</name>
    <dbReference type="NCBI Taxonomy" id="387005"/>
    <lineage>
        <taxon>Eukaryota</taxon>
        <taxon>Metazoa</taxon>
        <taxon>Ecdysozoa</taxon>
        <taxon>Nematoda</taxon>
        <taxon>Chromadorea</taxon>
        <taxon>Rhabditida</taxon>
        <taxon>Spirurina</taxon>
        <taxon>Spiruromorpha</taxon>
        <taxon>Filarioidea</taxon>
        <taxon>Onchocercidae</taxon>
        <taxon>Onchocerca</taxon>
    </lineage>
</organism>
<feature type="region of interest" description="Disordered" evidence="3">
    <location>
        <begin position="419"/>
        <end position="439"/>
    </location>
</feature>
<dbReference type="InterPro" id="IPR011598">
    <property type="entry name" value="bHLH_dom"/>
</dbReference>
<dbReference type="SUPFAM" id="SSF47459">
    <property type="entry name" value="HLH, helix-loop-helix DNA-binding domain"/>
    <property type="match status" value="1"/>
</dbReference>
<keyword evidence="2" id="KW-0539">Nucleus</keyword>
<feature type="domain" description="BHLH" evidence="4">
    <location>
        <begin position="20"/>
        <end position="70"/>
    </location>
</feature>
<name>A0A238BMC7_9BILA</name>
<evidence type="ECO:0000256" key="3">
    <source>
        <dbReference type="SAM" id="MobiDB-lite"/>
    </source>
</evidence>
<dbReference type="EMBL" id="KZ270122">
    <property type="protein sequence ID" value="OZC06392.1"/>
    <property type="molecule type" value="Genomic_DNA"/>
</dbReference>
<dbReference type="AlphaFoldDB" id="A0A238BMC7"/>
<dbReference type="InterPro" id="IPR013655">
    <property type="entry name" value="PAS_fold_3"/>
</dbReference>
<evidence type="ECO:0000256" key="2">
    <source>
        <dbReference type="ARBA" id="ARBA00023242"/>
    </source>
</evidence>
<dbReference type="Gene3D" id="4.10.280.10">
    <property type="entry name" value="Helix-loop-helix DNA-binding domain"/>
    <property type="match status" value="1"/>
</dbReference>
<dbReference type="GO" id="GO:0000978">
    <property type="term" value="F:RNA polymerase II cis-regulatory region sequence-specific DNA binding"/>
    <property type="evidence" value="ECO:0007669"/>
    <property type="project" value="TreeGrafter"/>
</dbReference>
<sequence>MAECSSSFSDNTSTFAEKGSKRKTRNESEKRRRDTFNRLIDELTLLVAKGDRKMDKSSVLKCAINFLKQQHFQAESTSDEASNIVLDSKLRVTTGCNLPEIFQLYMDALAAGSFCIHCSGHIEHASTSFAALFDEAIMEFQGTNFFDLLDDESAKSFSGAISAEMLHSVSISSSMHSTTTIQEKVTTKNLRRQLLITGYLKKITNNKDQLCVPDTVTESGMDNRTTKIATIMASYSRLDLLGTSGYDYIHTDDLLQVAECHKQLIKLGTYQIRPHRLRTKSHQWIWINCMAVIENQTSIRRIRCNYRVISMENVKKFKKTIAITKTKSTEVPSSFSVAVNTANNSQNSRCATDVINTIVCPLSVNSSSSLSVVANGPESFCTTGNPRSEQANDSVSIIAPEKHIDSSCTAKIVIGPLPPKRIRKEESNEPSDNCPSTSFEYKSPLCQQSPIALSSSSEVLPSKRRNQIPLAFIEHYPLPDSKIATSEVTSVIGNESRMNVSNLTTSSPMVTPAALSISPLYQQVWEELQRRSEILRQQVVQKEMELRELHLKRFLASLHGDKG</sequence>
<feature type="region of interest" description="Disordered" evidence="3">
    <location>
        <begin position="1"/>
        <end position="31"/>
    </location>
</feature>
<feature type="compositionally biased region" description="Polar residues" evidence="3">
    <location>
        <begin position="1"/>
        <end position="15"/>
    </location>
</feature>
<dbReference type="Pfam" id="PF00010">
    <property type="entry name" value="HLH"/>
    <property type="match status" value="1"/>
</dbReference>
<evidence type="ECO:0000259" key="4">
    <source>
        <dbReference type="PROSITE" id="PS50888"/>
    </source>
</evidence>
<dbReference type="InterPro" id="IPR047230">
    <property type="entry name" value="CLOCK-like"/>
</dbReference>
<evidence type="ECO:0000256" key="1">
    <source>
        <dbReference type="ARBA" id="ARBA00023108"/>
    </source>
</evidence>
<dbReference type="PROSITE" id="PS50888">
    <property type="entry name" value="BHLH"/>
    <property type="match status" value="1"/>
</dbReference>
<evidence type="ECO:0000313" key="5">
    <source>
        <dbReference type="EMBL" id="OZC06392.1"/>
    </source>
</evidence>
<dbReference type="GO" id="GO:1990513">
    <property type="term" value="C:CLOCK-BMAL transcription complex"/>
    <property type="evidence" value="ECO:0007669"/>
    <property type="project" value="TreeGrafter"/>
</dbReference>
<dbReference type="InterPro" id="IPR000014">
    <property type="entry name" value="PAS"/>
</dbReference>
<dbReference type="GO" id="GO:0032922">
    <property type="term" value="P:circadian regulation of gene expression"/>
    <property type="evidence" value="ECO:0007669"/>
    <property type="project" value="InterPro"/>
</dbReference>
<dbReference type="GO" id="GO:0000981">
    <property type="term" value="F:DNA-binding transcription factor activity, RNA polymerase II-specific"/>
    <property type="evidence" value="ECO:0007669"/>
    <property type="project" value="InterPro"/>
</dbReference>
<dbReference type="Gene3D" id="3.30.450.20">
    <property type="entry name" value="PAS domain"/>
    <property type="match status" value="1"/>
</dbReference>
<proteinExistence type="predicted"/>